<dbReference type="WBParaSite" id="ALUE_0000220201-mRNA-1">
    <property type="protein sequence ID" value="ALUE_0000220201-mRNA-1"/>
    <property type="gene ID" value="ALUE_0000220201"/>
</dbReference>
<protein>
    <submittedName>
        <fullName evidence="2">Uncharacterized protein</fullName>
    </submittedName>
</protein>
<accession>A0A0M3HL07</accession>
<dbReference type="AlphaFoldDB" id="A0A0M3HL07"/>
<proteinExistence type="predicted"/>
<organism evidence="1 2">
    <name type="scientific">Ascaris lumbricoides</name>
    <name type="common">Giant roundworm</name>
    <dbReference type="NCBI Taxonomy" id="6252"/>
    <lineage>
        <taxon>Eukaryota</taxon>
        <taxon>Metazoa</taxon>
        <taxon>Ecdysozoa</taxon>
        <taxon>Nematoda</taxon>
        <taxon>Chromadorea</taxon>
        <taxon>Rhabditida</taxon>
        <taxon>Spirurina</taxon>
        <taxon>Ascaridomorpha</taxon>
        <taxon>Ascaridoidea</taxon>
        <taxon>Ascarididae</taxon>
        <taxon>Ascaris</taxon>
    </lineage>
</organism>
<evidence type="ECO:0000313" key="2">
    <source>
        <dbReference type="WBParaSite" id="ALUE_0000220201-mRNA-1"/>
    </source>
</evidence>
<evidence type="ECO:0000313" key="1">
    <source>
        <dbReference type="Proteomes" id="UP000036681"/>
    </source>
</evidence>
<reference evidence="2" key="1">
    <citation type="submission" date="2017-02" db="UniProtKB">
        <authorList>
            <consortium name="WormBaseParasite"/>
        </authorList>
    </citation>
    <scope>IDENTIFICATION</scope>
</reference>
<keyword evidence="1" id="KW-1185">Reference proteome</keyword>
<sequence length="35" mass="4143">MVVSGKVKGKYLIKQLNLYIILLIDSKPLYQYEDR</sequence>
<name>A0A0M3HL07_ASCLU</name>
<dbReference type="Proteomes" id="UP000036681">
    <property type="component" value="Unplaced"/>
</dbReference>